<dbReference type="RefSeq" id="WP_008893148.1">
    <property type="nucleotide sequence ID" value="NZ_AOIS01000014.1"/>
</dbReference>
<dbReference type="Pfam" id="PF01420">
    <property type="entry name" value="Methylase_S"/>
    <property type="match status" value="2"/>
</dbReference>
<proteinExistence type="inferred from homology"/>
<dbReference type="PANTHER" id="PTHR30408">
    <property type="entry name" value="TYPE-1 RESTRICTION ENZYME ECOKI SPECIFICITY PROTEIN"/>
    <property type="match status" value="1"/>
</dbReference>
<keyword evidence="7" id="KW-1185">Reference proteome</keyword>
<evidence type="ECO:0000256" key="3">
    <source>
        <dbReference type="ARBA" id="ARBA00023125"/>
    </source>
</evidence>
<dbReference type="SUPFAM" id="SSF116734">
    <property type="entry name" value="DNA methylase specificity domain"/>
    <property type="match status" value="2"/>
</dbReference>
<protein>
    <submittedName>
        <fullName evidence="6">Type I site-specific deoxyribonuclease subunit rmeS</fullName>
    </submittedName>
</protein>
<keyword evidence="2" id="KW-0680">Restriction system</keyword>
<dbReference type="Proteomes" id="UP000011657">
    <property type="component" value="Unassembled WGS sequence"/>
</dbReference>
<dbReference type="InterPro" id="IPR044946">
    <property type="entry name" value="Restrct_endonuc_typeI_TRD_sf"/>
</dbReference>
<reference evidence="6 7" key="1">
    <citation type="journal article" date="2014" name="PLoS Genet.">
        <title>Phylogenetically driven sequencing of extremely halophilic archaea reveals strategies for static and dynamic osmo-response.</title>
        <authorList>
            <person name="Becker E.A."/>
            <person name="Seitzer P.M."/>
            <person name="Tritt A."/>
            <person name="Larsen D."/>
            <person name="Krusor M."/>
            <person name="Yao A.I."/>
            <person name="Wu D."/>
            <person name="Madern D."/>
            <person name="Eisen J.A."/>
            <person name="Darling A.E."/>
            <person name="Facciotti M.T."/>
        </authorList>
    </citation>
    <scope>NUCLEOTIDE SEQUENCE [LARGE SCALE GENOMIC DNA]</scope>
    <source>
        <strain evidence="6 7">JCM 13891</strain>
    </source>
</reference>
<dbReference type="Gene3D" id="3.90.220.20">
    <property type="entry name" value="DNA methylase specificity domains"/>
    <property type="match status" value="2"/>
</dbReference>
<feature type="region of interest" description="Disordered" evidence="4">
    <location>
        <begin position="1"/>
        <end position="27"/>
    </location>
</feature>
<dbReference type="Gene3D" id="1.10.287.1120">
    <property type="entry name" value="Bipartite methylase S protein"/>
    <property type="match status" value="1"/>
</dbReference>
<evidence type="ECO:0000256" key="1">
    <source>
        <dbReference type="ARBA" id="ARBA00010923"/>
    </source>
</evidence>
<dbReference type="EMBL" id="AOIS01000014">
    <property type="protein sequence ID" value="ELZ22545.1"/>
    <property type="molecule type" value="Genomic_DNA"/>
</dbReference>
<comment type="caution">
    <text evidence="6">The sequence shown here is derived from an EMBL/GenBank/DDBJ whole genome shotgun (WGS) entry which is preliminary data.</text>
</comment>
<dbReference type="STRING" id="1227488.C477_04084"/>
<name>M0CGY8_9EURY</name>
<dbReference type="PATRIC" id="fig|1227488.3.peg.809"/>
<comment type="similarity">
    <text evidence="1">Belongs to the type-I restriction system S methylase family.</text>
</comment>
<dbReference type="REBASE" id="382927">
    <property type="entry name" value="S.Hsa13891ORF4089P"/>
</dbReference>
<dbReference type="GO" id="GO:0003677">
    <property type="term" value="F:DNA binding"/>
    <property type="evidence" value="ECO:0007669"/>
    <property type="project" value="UniProtKB-KW"/>
</dbReference>
<dbReference type="PANTHER" id="PTHR30408:SF12">
    <property type="entry name" value="TYPE I RESTRICTION ENZYME MJAVIII SPECIFICITY SUBUNIT"/>
    <property type="match status" value="1"/>
</dbReference>
<dbReference type="CDD" id="cd17517">
    <property type="entry name" value="RMtype1_S_EcoKI_StySPI-TRD2-CR2_like"/>
    <property type="match status" value="1"/>
</dbReference>
<feature type="domain" description="Type I restriction modification DNA specificity" evidence="5">
    <location>
        <begin position="52"/>
        <end position="206"/>
    </location>
</feature>
<organism evidence="6 7">
    <name type="scientific">Haloterrigena salina JCM 13891</name>
    <dbReference type="NCBI Taxonomy" id="1227488"/>
    <lineage>
        <taxon>Archaea</taxon>
        <taxon>Methanobacteriati</taxon>
        <taxon>Methanobacteriota</taxon>
        <taxon>Stenosarchaea group</taxon>
        <taxon>Halobacteria</taxon>
        <taxon>Halobacteriales</taxon>
        <taxon>Natrialbaceae</taxon>
        <taxon>Haloterrigena</taxon>
    </lineage>
</organism>
<dbReference type="InterPro" id="IPR052021">
    <property type="entry name" value="Type-I_RS_S_subunit"/>
</dbReference>
<evidence type="ECO:0000259" key="5">
    <source>
        <dbReference type="Pfam" id="PF01420"/>
    </source>
</evidence>
<gene>
    <name evidence="6" type="ORF">C477_04084</name>
</gene>
<evidence type="ECO:0000313" key="6">
    <source>
        <dbReference type="EMBL" id="ELZ22545.1"/>
    </source>
</evidence>
<evidence type="ECO:0000313" key="7">
    <source>
        <dbReference type="Proteomes" id="UP000011657"/>
    </source>
</evidence>
<evidence type="ECO:0000256" key="4">
    <source>
        <dbReference type="SAM" id="MobiDB-lite"/>
    </source>
</evidence>
<evidence type="ECO:0000256" key="2">
    <source>
        <dbReference type="ARBA" id="ARBA00022747"/>
    </source>
</evidence>
<dbReference type="OrthoDB" id="84651at2157"/>
<sequence>MSEQEITLDQFAGDSSESKSEESTVSDVDYPNEWGVVNFQTLISDVRYGTDTKSNTENNGYPTLRIPNIVGGKITTEDLKYTPVDDKEFERLKLAEGDILLIRTNGNPNYVGQSAVFSGELEDAIFASYLIRIRVDRDEVNPVFVKEFLNCHFGRKEMAGWISTSAGNHNLGISSIEKFSTPLPSPDEQRKIAGVLHTVDQALETTEDVVSQAKRVKKGLIQEFYSEGYYDHTEWQEVDKQDAYVMTRADRVPAEWEIRQSDEIADIKTGHTPSTSVDEYWDGDISWVDIHDLTQLEKTVIETTDDTITEEGLENSGAKLLPEETLVLCRTGAIGETAILGKEMATDQDQVTFECDESVVLPRYLMYLFEFATPQLERLSAGSTHDKIQLHFFSDLEIPLPSLDEQQKIVDAIESVDDVVIANKEQLVGLKRLKKGLQQDLLSGDVRTAGKEIDIPDEVKNYEPE</sequence>
<dbReference type="eggNOG" id="arCOG02626">
    <property type="taxonomic scope" value="Archaea"/>
</dbReference>
<dbReference type="AlphaFoldDB" id="M0CGY8"/>
<keyword evidence="3" id="KW-0238">DNA-binding</keyword>
<accession>M0CGY8</accession>
<dbReference type="GO" id="GO:0009307">
    <property type="term" value="P:DNA restriction-modification system"/>
    <property type="evidence" value="ECO:0007669"/>
    <property type="project" value="UniProtKB-KW"/>
</dbReference>
<dbReference type="InterPro" id="IPR000055">
    <property type="entry name" value="Restrct_endonuc_typeI_TRD"/>
</dbReference>
<feature type="domain" description="Type I restriction modification DNA specificity" evidence="5">
    <location>
        <begin position="253"/>
        <end position="426"/>
    </location>
</feature>